<dbReference type="RefSeq" id="WP_123391346.1">
    <property type="nucleotide sequence ID" value="NZ_RKHO01000001.1"/>
</dbReference>
<evidence type="ECO:0000313" key="5">
    <source>
        <dbReference type="Proteomes" id="UP000281738"/>
    </source>
</evidence>
<comment type="caution">
    <text evidence="4">The sequence shown here is derived from an EMBL/GenBank/DDBJ whole genome shotgun (WGS) entry which is preliminary data.</text>
</comment>
<keyword evidence="1" id="KW-0235">DNA replication</keyword>
<evidence type="ECO:0000313" key="4">
    <source>
        <dbReference type="EMBL" id="ROR91737.1"/>
    </source>
</evidence>
<dbReference type="AlphaFoldDB" id="A0A3N2CW12"/>
<dbReference type="Gene3D" id="1.10.860.10">
    <property type="entry name" value="DNAb Helicase, Chain A"/>
    <property type="match status" value="1"/>
</dbReference>
<gene>
    <name evidence="4" type="ORF">EDD33_2612</name>
</gene>
<protein>
    <submittedName>
        <fullName evidence="4">Replicative DNA helicase</fullName>
    </submittedName>
</protein>
<organism evidence="4 5">
    <name type="scientific">Nocardioides aurantiacus</name>
    <dbReference type="NCBI Taxonomy" id="86796"/>
    <lineage>
        <taxon>Bacteria</taxon>
        <taxon>Bacillati</taxon>
        <taxon>Actinomycetota</taxon>
        <taxon>Actinomycetes</taxon>
        <taxon>Propionibacteriales</taxon>
        <taxon>Nocardioidaceae</taxon>
        <taxon>Nocardioides</taxon>
    </lineage>
</organism>
<evidence type="ECO:0000256" key="1">
    <source>
        <dbReference type="ARBA" id="ARBA00022705"/>
    </source>
</evidence>
<evidence type="ECO:0000259" key="3">
    <source>
        <dbReference type="Pfam" id="PF00772"/>
    </source>
</evidence>
<dbReference type="PANTHER" id="PTHR30153">
    <property type="entry name" value="REPLICATIVE DNA HELICASE DNAB"/>
    <property type="match status" value="1"/>
</dbReference>
<dbReference type="Proteomes" id="UP000281738">
    <property type="component" value="Unassembled WGS sequence"/>
</dbReference>
<dbReference type="GO" id="GO:0005829">
    <property type="term" value="C:cytosol"/>
    <property type="evidence" value="ECO:0007669"/>
    <property type="project" value="TreeGrafter"/>
</dbReference>
<name>A0A3N2CW12_9ACTN</name>
<dbReference type="GO" id="GO:0003677">
    <property type="term" value="F:DNA binding"/>
    <property type="evidence" value="ECO:0007669"/>
    <property type="project" value="UniProtKB-KW"/>
</dbReference>
<dbReference type="InterPro" id="IPR016136">
    <property type="entry name" value="DNA_helicase_N/primase_C"/>
</dbReference>
<dbReference type="InterPro" id="IPR027417">
    <property type="entry name" value="P-loop_NTPase"/>
</dbReference>
<dbReference type="PANTHER" id="PTHR30153:SF2">
    <property type="entry name" value="REPLICATIVE DNA HELICASE"/>
    <property type="match status" value="1"/>
</dbReference>
<evidence type="ECO:0000256" key="2">
    <source>
        <dbReference type="ARBA" id="ARBA00023125"/>
    </source>
</evidence>
<dbReference type="InterPro" id="IPR036185">
    <property type="entry name" value="DNA_heli_DnaB-like_N_sf"/>
</dbReference>
<reference evidence="4 5" key="1">
    <citation type="submission" date="2018-11" db="EMBL/GenBank/DDBJ databases">
        <title>Sequencing the genomes of 1000 actinobacteria strains.</title>
        <authorList>
            <person name="Klenk H.-P."/>
        </authorList>
    </citation>
    <scope>NUCLEOTIDE SEQUENCE [LARGE SCALE GENOMIC DNA]</scope>
    <source>
        <strain evidence="4 5">DSM 12652</strain>
    </source>
</reference>
<keyword evidence="5" id="KW-1185">Reference proteome</keyword>
<proteinExistence type="predicted"/>
<accession>A0A3N2CW12</accession>
<dbReference type="Pfam" id="PF00772">
    <property type="entry name" value="DnaB"/>
    <property type="match status" value="1"/>
</dbReference>
<dbReference type="GO" id="GO:0003678">
    <property type="term" value="F:DNA helicase activity"/>
    <property type="evidence" value="ECO:0007669"/>
    <property type="project" value="InterPro"/>
</dbReference>
<keyword evidence="4" id="KW-0347">Helicase</keyword>
<dbReference type="SUPFAM" id="SSF52540">
    <property type="entry name" value="P-loop containing nucleoside triphosphate hydrolases"/>
    <property type="match status" value="1"/>
</dbReference>
<keyword evidence="4" id="KW-0547">Nucleotide-binding</keyword>
<feature type="domain" description="DNA helicase DnaB-like N-terminal" evidence="3">
    <location>
        <begin position="7"/>
        <end position="107"/>
    </location>
</feature>
<dbReference type="InterPro" id="IPR007693">
    <property type="entry name" value="DNA_helicase_DnaB-like_N"/>
</dbReference>
<keyword evidence="4" id="KW-0067">ATP-binding</keyword>
<dbReference type="GO" id="GO:0006260">
    <property type="term" value="P:DNA replication"/>
    <property type="evidence" value="ECO:0007669"/>
    <property type="project" value="UniProtKB-KW"/>
</dbReference>
<dbReference type="GO" id="GO:0005524">
    <property type="term" value="F:ATP binding"/>
    <property type="evidence" value="ECO:0007669"/>
    <property type="project" value="InterPro"/>
</dbReference>
<keyword evidence="4" id="KW-0378">Hydrolase</keyword>
<dbReference type="EMBL" id="RKHO01000001">
    <property type="protein sequence ID" value="ROR91737.1"/>
    <property type="molecule type" value="Genomic_DNA"/>
</dbReference>
<sequence length="407" mass="45212">MGDDERPTYDRNAEVSTLAACLSTRTARDEARRYVSGRDFLDPAHELLWNTMADLDRTEAGVDPAALMSKVQGKGPLKETAARLLPDLITWPALPDHVAQYAETVREWATRRRLITEATRTTQQALDTSEPATSLAAAVANRFAAIRDTGNPDDVESLTLGEVLSQPEDEPDWLVPGLLERRDRFMLTGEEGLGKSHLLRQMAILPAAGLDPFGLDRIDPVSVLIIDCENSVRQVRRRVRGLVENARRWGNGDPDRVNLLCSSRIDITADRDLARIHRELDACQPDLVVIGPLYRLVPRALQTDDDTAPMLAALDTIRDRGAALLMEAHAGHAVGKQGQRDLRPRGSSSLLGWPEFGYGLRGVASKYAALTKWRGDRDQRAWPTQLRHADDGTRWVPHDLPEPWEAA</sequence>
<dbReference type="Gene3D" id="3.40.50.300">
    <property type="entry name" value="P-loop containing nucleotide triphosphate hydrolases"/>
    <property type="match status" value="1"/>
</dbReference>
<dbReference type="OrthoDB" id="5150132at2"/>
<dbReference type="SUPFAM" id="SSF48024">
    <property type="entry name" value="N-terminal domain of DnaB helicase"/>
    <property type="match status" value="1"/>
</dbReference>
<keyword evidence="2" id="KW-0238">DNA-binding</keyword>
<dbReference type="Pfam" id="PF13481">
    <property type="entry name" value="AAA_25"/>
    <property type="match status" value="1"/>
</dbReference>